<reference evidence="6 7" key="1">
    <citation type="journal article" date="2015" name="Genome Announc.">
        <title>Expanding the biotechnology potential of lactobacilli through comparative genomics of 213 strains and associated genera.</title>
        <authorList>
            <person name="Sun Z."/>
            <person name="Harris H.M."/>
            <person name="McCann A."/>
            <person name="Guo C."/>
            <person name="Argimon S."/>
            <person name="Zhang W."/>
            <person name="Yang X."/>
            <person name="Jeffery I.B."/>
            <person name="Cooney J.C."/>
            <person name="Kagawa T.F."/>
            <person name="Liu W."/>
            <person name="Song Y."/>
            <person name="Salvetti E."/>
            <person name="Wrobel A."/>
            <person name="Rasinkangas P."/>
            <person name="Parkhill J."/>
            <person name="Rea M.C."/>
            <person name="O'Sullivan O."/>
            <person name="Ritari J."/>
            <person name="Douillard F.P."/>
            <person name="Paul Ross R."/>
            <person name="Yang R."/>
            <person name="Briner A.E."/>
            <person name="Felis G.E."/>
            <person name="de Vos W.M."/>
            <person name="Barrangou R."/>
            <person name="Klaenhammer T.R."/>
            <person name="Caufield P.W."/>
            <person name="Cui Y."/>
            <person name="Zhang H."/>
            <person name="O'Toole P.W."/>
        </authorList>
    </citation>
    <scope>NUCLEOTIDE SEQUENCE [LARGE SCALE GENOMIC DNA]</scope>
    <source>
        <strain evidence="6 7">DSM 16045</strain>
    </source>
</reference>
<dbReference type="InterPro" id="IPR005119">
    <property type="entry name" value="LysR_subst-bd"/>
</dbReference>
<accession>A0A0R1VAW5</accession>
<dbReference type="InterPro" id="IPR036390">
    <property type="entry name" value="WH_DNA-bd_sf"/>
</dbReference>
<dbReference type="Pfam" id="PF03466">
    <property type="entry name" value="LysR_substrate"/>
    <property type="match status" value="1"/>
</dbReference>
<dbReference type="PATRIC" id="fig|1423749.3.peg.1711"/>
<dbReference type="Gene3D" id="1.10.10.10">
    <property type="entry name" value="Winged helix-like DNA-binding domain superfamily/Winged helix DNA-binding domain"/>
    <property type="match status" value="1"/>
</dbReference>
<evidence type="ECO:0000256" key="3">
    <source>
        <dbReference type="ARBA" id="ARBA00023125"/>
    </source>
</evidence>
<comment type="similarity">
    <text evidence="1">Belongs to the LysR transcriptional regulatory family.</text>
</comment>
<evidence type="ECO:0000256" key="2">
    <source>
        <dbReference type="ARBA" id="ARBA00023015"/>
    </source>
</evidence>
<keyword evidence="3" id="KW-0238">DNA-binding</keyword>
<dbReference type="GO" id="GO:0003677">
    <property type="term" value="F:DNA binding"/>
    <property type="evidence" value="ECO:0007669"/>
    <property type="project" value="UniProtKB-KW"/>
</dbReference>
<keyword evidence="7" id="KW-1185">Reference proteome</keyword>
<comment type="caution">
    <text evidence="6">The sequence shown here is derived from an EMBL/GenBank/DDBJ whole genome shotgun (WGS) entry which is preliminary data.</text>
</comment>
<organism evidence="6 7">
    <name type="scientific">Limosilactobacillus gastricus DSM 16045</name>
    <dbReference type="NCBI Taxonomy" id="1423749"/>
    <lineage>
        <taxon>Bacteria</taxon>
        <taxon>Bacillati</taxon>
        <taxon>Bacillota</taxon>
        <taxon>Bacilli</taxon>
        <taxon>Lactobacillales</taxon>
        <taxon>Lactobacillaceae</taxon>
        <taxon>Limosilactobacillus</taxon>
    </lineage>
</organism>
<dbReference type="InterPro" id="IPR050950">
    <property type="entry name" value="HTH-type_LysR_regulators"/>
</dbReference>
<feature type="domain" description="HTH lysR-type" evidence="5">
    <location>
        <begin position="1"/>
        <end position="58"/>
    </location>
</feature>
<dbReference type="PRINTS" id="PR00039">
    <property type="entry name" value="HTHLYSR"/>
</dbReference>
<evidence type="ECO:0000313" key="7">
    <source>
        <dbReference type="Proteomes" id="UP000051739"/>
    </source>
</evidence>
<dbReference type="SUPFAM" id="SSF53850">
    <property type="entry name" value="Periplasmic binding protein-like II"/>
    <property type="match status" value="1"/>
</dbReference>
<dbReference type="RefSeq" id="WP_056937095.1">
    <property type="nucleotide sequence ID" value="NZ_AZFN01000008.1"/>
</dbReference>
<evidence type="ECO:0000256" key="4">
    <source>
        <dbReference type="ARBA" id="ARBA00023163"/>
    </source>
</evidence>
<dbReference type="GO" id="GO:0005829">
    <property type="term" value="C:cytosol"/>
    <property type="evidence" value="ECO:0007669"/>
    <property type="project" value="TreeGrafter"/>
</dbReference>
<proteinExistence type="inferred from homology"/>
<dbReference type="EMBL" id="AZFN01000008">
    <property type="protein sequence ID" value="KRM02642.1"/>
    <property type="molecule type" value="Genomic_DNA"/>
</dbReference>
<dbReference type="AlphaFoldDB" id="A0A0R1VAW5"/>
<evidence type="ECO:0000313" key="6">
    <source>
        <dbReference type="EMBL" id="KRM02642.1"/>
    </source>
</evidence>
<dbReference type="InterPro" id="IPR000847">
    <property type="entry name" value="LysR_HTH_N"/>
</dbReference>
<dbReference type="Pfam" id="PF00126">
    <property type="entry name" value="HTH_1"/>
    <property type="match status" value="1"/>
</dbReference>
<gene>
    <name evidence="6" type="ORF">FC60_GL001652</name>
</gene>
<evidence type="ECO:0000259" key="5">
    <source>
        <dbReference type="PROSITE" id="PS50931"/>
    </source>
</evidence>
<dbReference type="PROSITE" id="PS50931">
    <property type="entry name" value="HTH_LYSR"/>
    <property type="match status" value="1"/>
</dbReference>
<dbReference type="GO" id="GO:0003700">
    <property type="term" value="F:DNA-binding transcription factor activity"/>
    <property type="evidence" value="ECO:0007669"/>
    <property type="project" value="InterPro"/>
</dbReference>
<dbReference type="InterPro" id="IPR036388">
    <property type="entry name" value="WH-like_DNA-bd_sf"/>
</dbReference>
<keyword evidence="4" id="KW-0804">Transcription</keyword>
<keyword evidence="2" id="KW-0805">Transcription regulation</keyword>
<dbReference type="Gene3D" id="3.40.190.10">
    <property type="entry name" value="Periplasmic binding protein-like II"/>
    <property type="match status" value="2"/>
</dbReference>
<protein>
    <submittedName>
        <fullName evidence="6">Transcription regulator</fullName>
    </submittedName>
</protein>
<dbReference type="PANTHER" id="PTHR30419">
    <property type="entry name" value="HTH-TYPE TRANSCRIPTIONAL REGULATOR YBHD"/>
    <property type="match status" value="1"/>
</dbReference>
<dbReference type="SUPFAM" id="SSF46785">
    <property type="entry name" value="Winged helix' DNA-binding domain"/>
    <property type="match status" value="1"/>
</dbReference>
<name>A0A0R1VAW5_9LACO</name>
<evidence type="ECO:0000256" key="1">
    <source>
        <dbReference type="ARBA" id="ARBA00009437"/>
    </source>
</evidence>
<dbReference type="Proteomes" id="UP000051739">
    <property type="component" value="Unassembled WGS sequence"/>
</dbReference>
<dbReference type="PANTHER" id="PTHR30419:SF8">
    <property type="entry name" value="NITROGEN ASSIMILATION TRANSCRIPTIONAL ACTIVATOR-RELATED"/>
    <property type="match status" value="1"/>
</dbReference>
<sequence length="294" mass="33668">MYNQLLDTFKLVAEEGSFTKAAHKLYLTHTAVRKQINQLENLLETKLFIRDTTGVSLTTAGQILYTETLKLMNYSAEIVSRVQAASDIGTKEIRVGSSNLYPCHIFMDLWDQIRNQMPNWLLKVVTVNKDRYRLSQLGRDYDFIVGPYDSFPLESKYAFQQIGTYRFTLAVPRTNHLANNESLSLSDLAGMPLMVMKKGTSLINDQIRQTIIDKYPKIDIIDVPSHYDIQTFNQCASTGSILLSLECWDRVHPEIKNIKLTDHFELPYGLTYLKADQLANDYVTQLKSVLSNDH</sequence>